<feature type="domain" description="FAD-binding" evidence="1">
    <location>
        <begin position="2"/>
        <end position="300"/>
    </location>
</feature>
<dbReference type="Proteomes" id="UP000717624">
    <property type="component" value="Unassembled WGS sequence"/>
</dbReference>
<reference evidence="2" key="1">
    <citation type="submission" date="2021-01" db="EMBL/GenBank/DDBJ databases">
        <title>Genomic Encyclopedia of Type Strains, Phase IV (KMG-IV): sequencing the most valuable type-strain genomes for metagenomic binning, comparative biology and taxonomic classification.</title>
        <authorList>
            <person name="Goeker M."/>
        </authorList>
    </citation>
    <scope>NUCLEOTIDE SEQUENCE</scope>
    <source>
        <strain evidence="2">DSM 25523</strain>
    </source>
</reference>
<proteinExistence type="predicted"/>
<dbReference type="InterPro" id="IPR002938">
    <property type="entry name" value="FAD-bd"/>
</dbReference>
<evidence type="ECO:0000313" key="3">
    <source>
        <dbReference type="Proteomes" id="UP000717624"/>
    </source>
</evidence>
<sequence length="396" mass="44091">MYDVIVVGARCAGASLAIFLGQKGYRVLLLDKFSAPGPTLSTHIIGETEVYEQLQVRKSMESAGAPPMTRFRVDLAGHVFESDIITTPRAISLRRELLDRILLDEAVRLPTVEVALNCRVVSVLSSQNKVTGVHCQQADGTFRSIFGRVVIGADGRNSRIAEEVEAETTFYTEQNHHSVYFAYLSGMIPLPTPTVEWYWHGDSVLICNPLDRSLHCVAIMLPQDSTLFAGKEMSEAFLRYLSSVKTLHPRLKDAQVQDRVRGIRRLASFMRKPYGNGWALVGDASAHLHPITGAGIDNAVCCSQYLAGQIEQYFTQKKSWPEAMSDYQKLRDQRIVPQLEASLQTLAKTKQQPSAERLQSLGMLCTFPSLVKQLANQIDSVLSLCREEKSCEIAKE</sequence>
<dbReference type="InterPro" id="IPR036188">
    <property type="entry name" value="FAD/NAD-bd_sf"/>
</dbReference>
<dbReference type="PRINTS" id="PR00420">
    <property type="entry name" value="RNGMNOXGNASE"/>
</dbReference>
<dbReference type="InterPro" id="IPR050407">
    <property type="entry name" value="Geranylgeranyl_reductase"/>
</dbReference>
<dbReference type="RefSeq" id="WP_204517398.1">
    <property type="nucleotide sequence ID" value="NZ_BAABIN010000038.1"/>
</dbReference>
<dbReference type="Pfam" id="PF01494">
    <property type="entry name" value="FAD_binding_3"/>
    <property type="match status" value="1"/>
</dbReference>
<protein>
    <submittedName>
        <fullName evidence="2">Flavin-dependent dehydrogenase</fullName>
    </submittedName>
</protein>
<keyword evidence="3" id="KW-1185">Reference proteome</keyword>
<name>A0A938Y1X7_9BACL</name>
<dbReference type="AlphaFoldDB" id="A0A938Y1X7"/>
<dbReference type="GO" id="GO:0071949">
    <property type="term" value="F:FAD binding"/>
    <property type="evidence" value="ECO:0007669"/>
    <property type="project" value="InterPro"/>
</dbReference>
<evidence type="ECO:0000313" key="2">
    <source>
        <dbReference type="EMBL" id="MBM7589675.1"/>
    </source>
</evidence>
<organism evidence="2 3">
    <name type="scientific">Brevibacillus fulvus</name>
    <dbReference type="NCBI Taxonomy" id="1125967"/>
    <lineage>
        <taxon>Bacteria</taxon>
        <taxon>Bacillati</taxon>
        <taxon>Bacillota</taxon>
        <taxon>Bacilli</taxon>
        <taxon>Bacillales</taxon>
        <taxon>Paenibacillaceae</taxon>
        <taxon>Brevibacillus</taxon>
    </lineage>
</organism>
<comment type="caution">
    <text evidence="2">The sequence shown here is derived from an EMBL/GenBank/DDBJ whole genome shotgun (WGS) entry which is preliminary data.</text>
</comment>
<dbReference type="PANTHER" id="PTHR42685:SF22">
    <property type="entry name" value="CONDITIONED MEDIUM FACTOR RECEPTOR 1"/>
    <property type="match status" value="1"/>
</dbReference>
<accession>A0A938Y1X7</accession>
<evidence type="ECO:0000259" key="1">
    <source>
        <dbReference type="Pfam" id="PF01494"/>
    </source>
</evidence>
<dbReference type="Gene3D" id="3.50.50.60">
    <property type="entry name" value="FAD/NAD(P)-binding domain"/>
    <property type="match status" value="1"/>
</dbReference>
<dbReference type="EMBL" id="JAFBEB010000003">
    <property type="protein sequence ID" value="MBM7589675.1"/>
    <property type="molecule type" value="Genomic_DNA"/>
</dbReference>
<dbReference type="PANTHER" id="PTHR42685">
    <property type="entry name" value="GERANYLGERANYL DIPHOSPHATE REDUCTASE"/>
    <property type="match status" value="1"/>
</dbReference>
<gene>
    <name evidence="2" type="ORF">JOD01_001275</name>
</gene>
<dbReference type="SUPFAM" id="SSF51905">
    <property type="entry name" value="FAD/NAD(P)-binding domain"/>
    <property type="match status" value="1"/>
</dbReference>